<evidence type="ECO:0000313" key="1">
    <source>
        <dbReference type="EMBL" id="WAH40721.1"/>
    </source>
</evidence>
<protein>
    <submittedName>
        <fullName evidence="1">Uncharacterized protein</fullName>
    </submittedName>
</protein>
<organism evidence="1 2">
    <name type="scientific">Alicyclobacillus fastidiosus</name>
    <dbReference type="NCBI Taxonomy" id="392011"/>
    <lineage>
        <taxon>Bacteria</taxon>
        <taxon>Bacillati</taxon>
        <taxon>Bacillota</taxon>
        <taxon>Bacilli</taxon>
        <taxon>Bacillales</taxon>
        <taxon>Alicyclobacillaceae</taxon>
        <taxon>Alicyclobacillus</taxon>
    </lineage>
</organism>
<sequence length="251" mass="29496">MSIRAEGINVFPLMTRSDYEFYDELGTLSSEQVDIYQKPDATGIRSDEINFHLFNTVGKNELNQFNGLYFTSLLNRNVAHYMAIAHAIHGTSIRTYEQTRATEGQWFDDPLVDDIYKRILLVETMQTLHRINIRNALDHSSSHVYLATKHAYVPQQLHQLLQGSELTEFEPFDEELYHRREQAMVIAVEAKRLFDKHGQAVPMSMMEKTSYARFRKWSDERQSLTDDILRTEFGLYIDRVGKKDVRWIRRL</sequence>
<dbReference type="EMBL" id="CP104067">
    <property type="protein sequence ID" value="WAH40721.1"/>
    <property type="molecule type" value="Genomic_DNA"/>
</dbReference>
<name>A0ABY6ZF26_9BACL</name>
<keyword evidence="2" id="KW-1185">Reference proteome</keyword>
<accession>A0ABY6ZF26</accession>
<dbReference type="RefSeq" id="WP_268004617.1">
    <property type="nucleotide sequence ID" value="NZ_BSUT01000001.1"/>
</dbReference>
<proteinExistence type="predicted"/>
<reference evidence="1" key="1">
    <citation type="submission" date="2022-08" db="EMBL/GenBank/DDBJ databases">
        <title>Alicyclobacillus fastidiosus DSM 17978, complete genome.</title>
        <authorList>
            <person name="Wang Q."/>
            <person name="Cai R."/>
            <person name="Wang Z."/>
        </authorList>
    </citation>
    <scope>NUCLEOTIDE SEQUENCE</scope>
    <source>
        <strain evidence="1">DSM 17978</strain>
    </source>
</reference>
<dbReference type="Proteomes" id="UP001164761">
    <property type="component" value="Chromosome"/>
</dbReference>
<evidence type="ECO:0000313" key="2">
    <source>
        <dbReference type="Proteomes" id="UP001164761"/>
    </source>
</evidence>
<gene>
    <name evidence="1" type="ORF">NZD89_20830</name>
</gene>